<accession>A0ABQ6JS54</accession>
<name>A0ABQ6JS54_9MICO</name>
<protein>
    <recommendedName>
        <fullName evidence="1">Alpha-glycerophosphate oxidase C-terminal domain-containing protein</fullName>
    </recommendedName>
</protein>
<gene>
    <name evidence="2" type="ORF">GCM10025869_14970</name>
</gene>
<feature type="domain" description="Alpha-glycerophosphate oxidase C-terminal" evidence="1">
    <location>
        <begin position="9"/>
        <end position="76"/>
    </location>
</feature>
<dbReference type="InterPro" id="IPR038299">
    <property type="entry name" value="DAO_C_sf"/>
</dbReference>
<evidence type="ECO:0000313" key="3">
    <source>
        <dbReference type="Proteomes" id="UP001157069"/>
    </source>
</evidence>
<dbReference type="EMBL" id="BSVA01000001">
    <property type="protein sequence ID" value="GMA90968.1"/>
    <property type="molecule type" value="Genomic_DNA"/>
</dbReference>
<proteinExistence type="predicted"/>
<dbReference type="Proteomes" id="UP001157069">
    <property type="component" value="Unassembled WGS sequence"/>
</dbReference>
<reference evidence="3" key="1">
    <citation type="journal article" date="2019" name="Int. J. Syst. Evol. Microbiol.">
        <title>The Global Catalogue of Microorganisms (GCM) 10K type strain sequencing project: providing services to taxonomists for standard genome sequencing and annotation.</title>
        <authorList>
            <consortium name="The Broad Institute Genomics Platform"/>
            <consortium name="The Broad Institute Genome Sequencing Center for Infectious Disease"/>
            <person name="Wu L."/>
            <person name="Ma J."/>
        </authorList>
    </citation>
    <scope>NUCLEOTIDE SEQUENCE [LARGE SCALE GENOMIC DNA]</scope>
    <source>
        <strain evidence="3">NBRC 108755</strain>
    </source>
</reference>
<comment type="caution">
    <text evidence="2">The sequence shown here is derived from an EMBL/GenBank/DDBJ whole genome shotgun (WGS) entry which is preliminary data.</text>
</comment>
<keyword evidence="3" id="KW-1185">Reference proteome</keyword>
<dbReference type="Pfam" id="PF16901">
    <property type="entry name" value="DAO_C"/>
    <property type="match status" value="1"/>
</dbReference>
<evidence type="ECO:0000259" key="1">
    <source>
        <dbReference type="Pfam" id="PF16901"/>
    </source>
</evidence>
<sequence>MRAAPGGDRRGDAAAGAPDYSVEELGWLVRTEQVVYLADLVQRRTSLALEGRLTRAVLAELADVAASVLGWMDAERAQQVDRLAALLRDRHGVADLVDAR</sequence>
<organism evidence="2 3">
    <name type="scientific">Homoserinibacter gongjuensis</name>
    <dbReference type="NCBI Taxonomy" id="1162968"/>
    <lineage>
        <taxon>Bacteria</taxon>
        <taxon>Bacillati</taxon>
        <taxon>Actinomycetota</taxon>
        <taxon>Actinomycetes</taxon>
        <taxon>Micrococcales</taxon>
        <taxon>Microbacteriaceae</taxon>
        <taxon>Homoserinibacter</taxon>
    </lineage>
</organism>
<evidence type="ECO:0000313" key="2">
    <source>
        <dbReference type="EMBL" id="GMA90968.1"/>
    </source>
</evidence>
<dbReference type="InterPro" id="IPR031656">
    <property type="entry name" value="DAO_C"/>
</dbReference>
<dbReference type="Gene3D" id="1.10.8.870">
    <property type="entry name" value="Alpha-glycerophosphate oxidase, cap domain"/>
    <property type="match status" value="1"/>
</dbReference>